<dbReference type="EMBL" id="BDQI01000035">
    <property type="protein sequence ID" value="GAX57436.1"/>
    <property type="molecule type" value="Genomic_DNA"/>
</dbReference>
<dbReference type="SUPFAM" id="SSF51430">
    <property type="entry name" value="NAD(P)-linked oxidoreductase"/>
    <property type="match status" value="1"/>
</dbReference>
<evidence type="ECO:0000313" key="3">
    <source>
        <dbReference type="EMBL" id="GAX57436.1"/>
    </source>
</evidence>
<dbReference type="Proteomes" id="UP000217446">
    <property type="component" value="Unassembled WGS sequence"/>
</dbReference>
<dbReference type="PANTHER" id="PTHR43625">
    <property type="entry name" value="AFLATOXIN B1 ALDEHYDE REDUCTASE"/>
    <property type="match status" value="1"/>
</dbReference>
<evidence type="ECO:0000256" key="1">
    <source>
        <dbReference type="ARBA" id="ARBA00023002"/>
    </source>
</evidence>
<feature type="domain" description="NADP-dependent oxidoreductase" evidence="2">
    <location>
        <begin position="73"/>
        <end position="128"/>
    </location>
</feature>
<comment type="caution">
    <text evidence="3">The sequence shown here is derived from an EMBL/GenBank/DDBJ whole genome shotgun (WGS) entry which is preliminary data.</text>
</comment>
<dbReference type="STRING" id="1963.AQJ27_45280"/>
<dbReference type="PANTHER" id="PTHR43625:SF40">
    <property type="entry name" value="ALDO-KETO REDUCTASE YAKC [NADP(+)]"/>
    <property type="match status" value="1"/>
</dbReference>
<dbReference type="AlphaFoldDB" id="A0A250VTK7"/>
<name>A0A250VTK7_STROL</name>
<keyword evidence="3" id="KW-0378">Hydrolase</keyword>
<accession>A0A250VTK7</accession>
<dbReference type="InterPro" id="IPR036812">
    <property type="entry name" value="NAD(P)_OxRdtase_dom_sf"/>
</dbReference>
<dbReference type="GO" id="GO:0016787">
    <property type="term" value="F:hydrolase activity"/>
    <property type="evidence" value="ECO:0007669"/>
    <property type="project" value="UniProtKB-KW"/>
</dbReference>
<dbReference type="Gene3D" id="3.20.20.100">
    <property type="entry name" value="NADP-dependent oxidoreductase domain"/>
    <property type="match status" value="1"/>
</dbReference>
<organism evidence="3 4">
    <name type="scientific">Streptomyces olivochromogenes</name>
    <dbReference type="NCBI Taxonomy" id="1963"/>
    <lineage>
        <taxon>Bacteria</taxon>
        <taxon>Bacillati</taxon>
        <taxon>Actinomycetota</taxon>
        <taxon>Actinomycetes</taxon>
        <taxon>Kitasatosporales</taxon>
        <taxon>Streptomycetaceae</taxon>
        <taxon>Streptomyces</taxon>
    </lineage>
</organism>
<proteinExistence type="predicted"/>
<evidence type="ECO:0000259" key="2">
    <source>
        <dbReference type="Pfam" id="PF00248"/>
    </source>
</evidence>
<protein>
    <submittedName>
        <fullName evidence="3">Alpha/beta hydrolase</fullName>
    </submittedName>
</protein>
<dbReference type="GO" id="GO:0005737">
    <property type="term" value="C:cytoplasm"/>
    <property type="evidence" value="ECO:0007669"/>
    <property type="project" value="TreeGrafter"/>
</dbReference>
<keyword evidence="1" id="KW-0560">Oxidoreductase</keyword>
<dbReference type="RefSeq" id="WP_067383162.1">
    <property type="nucleotide sequence ID" value="NZ_BDQI01000035.1"/>
</dbReference>
<dbReference type="GO" id="GO:0016491">
    <property type="term" value="F:oxidoreductase activity"/>
    <property type="evidence" value="ECO:0007669"/>
    <property type="project" value="UniProtKB-KW"/>
</dbReference>
<reference evidence="4" key="1">
    <citation type="submission" date="2017-05" db="EMBL/GenBank/DDBJ databases">
        <title>Streptomyces olivochromogenes NBRC 3561 whole genome shotgun sequence.</title>
        <authorList>
            <person name="Dohra H."/>
            <person name="Kodani S."/>
        </authorList>
    </citation>
    <scope>NUCLEOTIDE SEQUENCE [LARGE SCALE GENOMIC DNA]</scope>
    <source>
        <strain evidence="4">NBRC 3561</strain>
    </source>
</reference>
<gene>
    <name evidence="3" type="ORF">SO3561_09006</name>
</gene>
<dbReference type="InterPro" id="IPR023210">
    <property type="entry name" value="NADP_OxRdtase_dom"/>
</dbReference>
<keyword evidence="4" id="KW-1185">Reference proteome</keyword>
<evidence type="ECO:0000313" key="4">
    <source>
        <dbReference type="Proteomes" id="UP000217446"/>
    </source>
</evidence>
<sequence>MSHPEAYPKAYLEAADHAEIYVPHGHPEQTADLGEIRMNYAVAGDPELPAMLLIPTQTESWWGHEAATRLLADRYHRAAHAVAPLAAVQTERSLFSRNVEGDGVLDTVRELGVSFVAYAPLGRGFPTGAV</sequence>
<dbReference type="Pfam" id="PF00248">
    <property type="entry name" value="Aldo_ket_red"/>
    <property type="match status" value="1"/>
</dbReference>
<dbReference type="InterPro" id="IPR050791">
    <property type="entry name" value="Aldo-Keto_reductase"/>
</dbReference>